<dbReference type="AlphaFoldDB" id="A0A7V5NZJ9"/>
<evidence type="ECO:0000259" key="1">
    <source>
        <dbReference type="Pfam" id="PF00881"/>
    </source>
</evidence>
<dbReference type="InterPro" id="IPR029479">
    <property type="entry name" value="Nitroreductase"/>
</dbReference>
<dbReference type="Pfam" id="PF00881">
    <property type="entry name" value="Nitroreductase"/>
    <property type="match status" value="1"/>
</dbReference>
<dbReference type="SUPFAM" id="SSF55469">
    <property type="entry name" value="FMN-dependent nitroreductase-like"/>
    <property type="match status" value="1"/>
</dbReference>
<dbReference type="GO" id="GO:0016491">
    <property type="term" value="F:oxidoreductase activity"/>
    <property type="evidence" value="ECO:0007669"/>
    <property type="project" value="InterPro"/>
</dbReference>
<protein>
    <submittedName>
        <fullName evidence="2">SagB/ThcOx family dehydrogenase</fullName>
    </submittedName>
</protein>
<name>A0A7V5NZJ9_9BACT</name>
<reference evidence="2" key="1">
    <citation type="journal article" date="2020" name="mSystems">
        <title>Genome- and Community-Level Interaction Insights into Carbon Utilization and Element Cycling Functions of Hydrothermarchaeota in Hydrothermal Sediment.</title>
        <authorList>
            <person name="Zhou Z."/>
            <person name="Liu Y."/>
            <person name="Xu W."/>
            <person name="Pan J."/>
            <person name="Luo Z.H."/>
            <person name="Li M."/>
        </authorList>
    </citation>
    <scope>NUCLEOTIDE SEQUENCE [LARGE SCALE GENOMIC DNA]</scope>
    <source>
        <strain evidence="2">HyVt-533</strain>
    </source>
</reference>
<dbReference type="EMBL" id="DROK01000106">
    <property type="protein sequence ID" value="HHI96922.1"/>
    <property type="molecule type" value="Genomic_DNA"/>
</dbReference>
<dbReference type="NCBIfam" id="TIGR03605">
    <property type="entry name" value="antibiot_sagB"/>
    <property type="match status" value="1"/>
</dbReference>
<sequence length="245" mass="27487">MPDYRTSLGFKFLQATKHDRMELLRREREEIAPAPWFKTYPDAPRIRLARLEFGPQTLWQALLKRRSIRRYTREGLSLREISLLCFAAQGVTGEVGRYLLRTAPSAGALYPIETYLFVNHSPDVPPGIYHLEVQDFVLEQLAEGNFGEALAEASLSQYQCARASLVFVWSAIPRRTMSKYGSRGMRYVFMDVAHICQNVLLAAAALGLGACPIGAFFDDEVNELLGLDGAEESVVYLTSVGYPAE</sequence>
<gene>
    <name evidence="2" type="ORF">ENJ96_03640</name>
</gene>
<comment type="caution">
    <text evidence="2">The sequence shown here is derived from an EMBL/GenBank/DDBJ whole genome shotgun (WGS) entry which is preliminary data.</text>
</comment>
<evidence type="ECO:0000313" key="2">
    <source>
        <dbReference type="EMBL" id="HHI96922.1"/>
    </source>
</evidence>
<dbReference type="Gene3D" id="3.40.109.10">
    <property type="entry name" value="NADH Oxidase"/>
    <property type="match status" value="1"/>
</dbReference>
<dbReference type="InterPro" id="IPR052544">
    <property type="entry name" value="Bacteriocin_Proc_Enz"/>
</dbReference>
<dbReference type="PANTHER" id="PTHR43745">
    <property type="entry name" value="NITROREDUCTASE MJ1384-RELATED"/>
    <property type="match status" value="1"/>
</dbReference>
<dbReference type="PANTHER" id="PTHR43745:SF2">
    <property type="entry name" value="NITROREDUCTASE MJ1384-RELATED"/>
    <property type="match status" value="1"/>
</dbReference>
<dbReference type="Proteomes" id="UP000886101">
    <property type="component" value="Unassembled WGS sequence"/>
</dbReference>
<dbReference type="InterPro" id="IPR020051">
    <property type="entry name" value="SagB-type_dehydrogenase"/>
</dbReference>
<organism evidence="2">
    <name type="scientific">Thermodesulfatator atlanticus</name>
    <dbReference type="NCBI Taxonomy" id="501497"/>
    <lineage>
        <taxon>Bacteria</taxon>
        <taxon>Pseudomonadati</taxon>
        <taxon>Thermodesulfobacteriota</taxon>
        <taxon>Thermodesulfobacteria</taxon>
        <taxon>Thermodesulfobacteriales</taxon>
        <taxon>Thermodesulfatatoraceae</taxon>
        <taxon>Thermodesulfatator</taxon>
    </lineage>
</organism>
<feature type="domain" description="Nitroreductase" evidence="1">
    <location>
        <begin position="63"/>
        <end position="242"/>
    </location>
</feature>
<dbReference type="InterPro" id="IPR000415">
    <property type="entry name" value="Nitroreductase-like"/>
</dbReference>
<dbReference type="CDD" id="cd02142">
    <property type="entry name" value="McbC_SagB-like_oxidoreductase"/>
    <property type="match status" value="1"/>
</dbReference>
<accession>A0A7V5NZJ9</accession>
<proteinExistence type="predicted"/>